<dbReference type="InterPro" id="IPR006102">
    <property type="entry name" value="Ig-like_GH2"/>
</dbReference>
<organism evidence="7 8">
    <name type="scientific">Parapedobacter koreensis</name>
    <dbReference type="NCBI Taxonomy" id="332977"/>
    <lineage>
        <taxon>Bacteria</taxon>
        <taxon>Pseudomonadati</taxon>
        <taxon>Bacteroidota</taxon>
        <taxon>Sphingobacteriia</taxon>
        <taxon>Sphingobacteriales</taxon>
        <taxon>Sphingobacteriaceae</taxon>
        <taxon>Parapedobacter</taxon>
    </lineage>
</organism>
<evidence type="ECO:0000256" key="3">
    <source>
        <dbReference type="ARBA" id="ARBA00023295"/>
    </source>
</evidence>
<comment type="similarity">
    <text evidence="1">Belongs to the glycosyl hydrolase 2 family.</text>
</comment>
<evidence type="ECO:0000313" key="8">
    <source>
        <dbReference type="Proteomes" id="UP000198916"/>
    </source>
</evidence>
<dbReference type="InterPro" id="IPR051913">
    <property type="entry name" value="GH2_Domain-Containing"/>
</dbReference>
<dbReference type="SUPFAM" id="SSF51445">
    <property type="entry name" value="(Trans)glycosidases"/>
    <property type="match status" value="1"/>
</dbReference>
<feature type="domain" description="Glycosyl hydrolases family 2 sugar binding" evidence="6">
    <location>
        <begin position="113"/>
        <end position="184"/>
    </location>
</feature>
<name>A0A1H7RM04_9SPHI</name>
<dbReference type="Pfam" id="PF02837">
    <property type="entry name" value="Glyco_hydro_2_N"/>
    <property type="match status" value="1"/>
</dbReference>
<evidence type="ECO:0000259" key="6">
    <source>
        <dbReference type="Pfam" id="PF02837"/>
    </source>
</evidence>
<keyword evidence="8" id="KW-1185">Reference proteome</keyword>
<dbReference type="InterPro" id="IPR006104">
    <property type="entry name" value="Glyco_hydro_2_N"/>
</dbReference>
<evidence type="ECO:0000256" key="2">
    <source>
        <dbReference type="ARBA" id="ARBA00022801"/>
    </source>
</evidence>
<proteinExistence type="inferred from homology"/>
<dbReference type="GO" id="GO:0005975">
    <property type="term" value="P:carbohydrate metabolic process"/>
    <property type="evidence" value="ECO:0007669"/>
    <property type="project" value="InterPro"/>
</dbReference>
<evidence type="ECO:0000259" key="5">
    <source>
        <dbReference type="Pfam" id="PF02836"/>
    </source>
</evidence>
<dbReference type="STRING" id="332977.SAMN05421740_107194"/>
<feature type="domain" description="Glycoside hydrolase family 2 catalytic" evidence="5">
    <location>
        <begin position="361"/>
        <end position="491"/>
    </location>
</feature>
<dbReference type="GO" id="GO:0004553">
    <property type="term" value="F:hydrolase activity, hydrolyzing O-glycosyl compounds"/>
    <property type="evidence" value="ECO:0007669"/>
    <property type="project" value="InterPro"/>
</dbReference>
<dbReference type="Proteomes" id="UP000198916">
    <property type="component" value="Unassembled WGS sequence"/>
</dbReference>
<dbReference type="PANTHER" id="PTHR42732">
    <property type="entry name" value="BETA-GALACTOSIDASE"/>
    <property type="match status" value="1"/>
</dbReference>
<dbReference type="InterPro" id="IPR006103">
    <property type="entry name" value="Glyco_hydro_2_cat"/>
</dbReference>
<keyword evidence="3" id="KW-0326">Glycosidase</keyword>
<dbReference type="EMBL" id="FNZR01000007">
    <property type="protein sequence ID" value="SEL61266.1"/>
    <property type="molecule type" value="Genomic_DNA"/>
</dbReference>
<dbReference type="OrthoDB" id="9801077at2"/>
<dbReference type="InterPro" id="IPR013783">
    <property type="entry name" value="Ig-like_fold"/>
</dbReference>
<feature type="domain" description="Glycoside hydrolase family 2 immunoglobulin-like beta-sandwich" evidence="4">
    <location>
        <begin position="254"/>
        <end position="318"/>
    </location>
</feature>
<dbReference type="Gene3D" id="2.60.40.10">
    <property type="entry name" value="Immunoglobulins"/>
    <property type="match status" value="1"/>
</dbReference>
<dbReference type="InterPro" id="IPR017853">
    <property type="entry name" value="GH"/>
</dbReference>
<dbReference type="RefSeq" id="WP_090607179.1">
    <property type="nucleotide sequence ID" value="NZ_FNZR01000007.1"/>
</dbReference>
<dbReference type="AlphaFoldDB" id="A0A1H7RM04"/>
<dbReference type="Pfam" id="PF02836">
    <property type="entry name" value="Glyco_hydro_2_C"/>
    <property type="match status" value="1"/>
</dbReference>
<sequence length="622" mass="69761">MEKPKRIKNALILLCLYGLQLGQLDAQESSLWQPVGDKIKSPWADQITATTPLPEYPRPQLVRGGWQNLNGLWDYAIVPGKLDEVPAAYQGKLLVPYAVESALSGIGKTVGKDSSLWYHRRIAIDKKIRKQRILLHFGAVDWQCKVYVNGQLAGEHEGGFDPFTIDVTPYLGKGVDQEIVIGVWDPTDEGPQPNGKQVVKPRGIWYTPVTGIWQTVWLEGVPETYIASTKHTPDIDKGSLAVETVIQGLMEGDEVRVSAWKGAEKVAETTGEAGAAVALQLDNPELWSPTNPFLYDLKVTVLRKGKIVDEVSSYFAMRKIAAGKDAKGIQRMLLNNKFVFQYGPLDQGWWPDGLYTAPTDEALRFDVEKTKAMGFNMIRKHIKVEPARWYYYCDSIGLLVWQDMPSGDLGGNHWDMRPGITSGKQHDKDRSAASEAIYRKEWKAIMDALHNFPSIVVWVPFNEAWGQFKTKDITEWTAGYDASRLVNSASGGNFFPVGHILDIHNYPDAVMPRPELFGADRILVLGEFGGLGLPVEGHTWQNKDNWGYQSFKNAGELKNRYQGLVNDLARLIPLGLSAAVYTQTTDVEVETNGLMTYDRKVVKMPEAELKGWHQRLYDIRVD</sequence>
<evidence type="ECO:0000256" key="1">
    <source>
        <dbReference type="ARBA" id="ARBA00007401"/>
    </source>
</evidence>
<accession>A0A1H7RM04</accession>
<dbReference type="InterPro" id="IPR036156">
    <property type="entry name" value="Beta-gal/glucu_dom_sf"/>
</dbReference>
<dbReference type="Gene3D" id="3.20.20.80">
    <property type="entry name" value="Glycosidases"/>
    <property type="match status" value="1"/>
</dbReference>
<dbReference type="SUPFAM" id="SSF49785">
    <property type="entry name" value="Galactose-binding domain-like"/>
    <property type="match status" value="1"/>
</dbReference>
<evidence type="ECO:0000313" key="7">
    <source>
        <dbReference type="EMBL" id="SEL61266.1"/>
    </source>
</evidence>
<protein>
    <submittedName>
        <fullName evidence="7">Glycosyl hydrolases family 2, TIM barrel domain</fullName>
    </submittedName>
</protein>
<evidence type="ECO:0000259" key="4">
    <source>
        <dbReference type="Pfam" id="PF00703"/>
    </source>
</evidence>
<dbReference type="SUPFAM" id="SSF49303">
    <property type="entry name" value="beta-Galactosidase/glucuronidase domain"/>
    <property type="match status" value="1"/>
</dbReference>
<dbReference type="InterPro" id="IPR008979">
    <property type="entry name" value="Galactose-bd-like_sf"/>
</dbReference>
<dbReference type="Pfam" id="PF00703">
    <property type="entry name" value="Glyco_hydro_2"/>
    <property type="match status" value="1"/>
</dbReference>
<keyword evidence="2 7" id="KW-0378">Hydrolase</keyword>
<gene>
    <name evidence="7" type="ORF">SAMN05421740_107194</name>
</gene>
<dbReference type="PANTHER" id="PTHR42732:SF2">
    <property type="entry name" value="BETA-MANNOSIDASE"/>
    <property type="match status" value="1"/>
</dbReference>
<dbReference type="Gene3D" id="2.60.120.260">
    <property type="entry name" value="Galactose-binding domain-like"/>
    <property type="match status" value="1"/>
</dbReference>
<reference evidence="8" key="1">
    <citation type="submission" date="2016-10" db="EMBL/GenBank/DDBJ databases">
        <authorList>
            <person name="Varghese N."/>
            <person name="Submissions S."/>
        </authorList>
    </citation>
    <scope>NUCLEOTIDE SEQUENCE [LARGE SCALE GENOMIC DNA]</scope>
    <source>
        <strain evidence="8">Jip14</strain>
    </source>
</reference>